<evidence type="ECO:0000313" key="2">
    <source>
        <dbReference type="Proteomes" id="UP000692954"/>
    </source>
</evidence>
<name>A0A8S1RPQ8_9CILI</name>
<sequence>MNYILDILNQKNFKRNQQSYHYKFQKNIIILFWILKMVEYTQQFFIINKNNQQLMFILVIKQENISKLFQQIICNGKRF</sequence>
<dbReference type="AlphaFoldDB" id="A0A8S1RPQ8"/>
<evidence type="ECO:0000313" key="1">
    <source>
        <dbReference type="EMBL" id="CAD8130731.1"/>
    </source>
</evidence>
<accession>A0A8S1RPQ8</accession>
<protein>
    <submittedName>
        <fullName evidence="1">Uncharacterized protein</fullName>
    </submittedName>
</protein>
<dbReference type="EMBL" id="CAJJDN010000321">
    <property type="protein sequence ID" value="CAD8130731.1"/>
    <property type="molecule type" value="Genomic_DNA"/>
</dbReference>
<reference evidence="1" key="1">
    <citation type="submission" date="2021-01" db="EMBL/GenBank/DDBJ databases">
        <authorList>
            <consortium name="Genoscope - CEA"/>
            <person name="William W."/>
        </authorList>
    </citation>
    <scope>NUCLEOTIDE SEQUENCE</scope>
</reference>
<dbReference type="Proteomes" id="UP000692954">
    <property type="component" value="Unassembled WGS sequence"/>
</dbReference>
<organism evidence="1 2">
    <name type="scientific">Paramecium sonneborni</name>
    <dbReference type="NCBI Taxonomy" id="65129"/>
    <lineage>
        <taxon>Eukaryota</taxon>
        <taxon>Sar</taxon>
        <taxon>Alveolata</taxon>
        <taxon>Ciliophora</taxon>
        <taxon>Intramacronucleata</taxon>
        <taxon>Oligohymenophorea</taxon>
        <taxon>Peniculida</taxon>
        <taxon>Parameciidae</taxon>
        <taxon>Paramecium</taxon>
    </lineage>
</organism>
<keyword evidence="2" id="KW-1185">Reference proteome</keyword>
<proteinExistence type="predicted"/>
<comment type="caution">
    <text evidence="1">The sequence shown here is derived from an EMBL/GenBank/DDBJ whole genome shotgun (WGS) entry which is preliminary data.</text>
</comment>
<gene>
    <name evidence="1" type="ORF">PSON_ATCC_30995.1.T3210017</name>
</gene>